<dbReference type="AlphaFoldDB" id="X0ZHG0"/>
<evidence type="ECO:0000256" key="2">
    <source>
        <dbReference type="ARBA" id="ARBA00022679"/>
    </source>
</evidence>
<keyword evidence="3" id="KW-0547">Nucleotide-binding</keyword>
<evidence type="ECO:0000256" key="1">
    <source>
        <dbReference type="ARBA" id="ARBA00012906"/>
    </source>
</evidence>
<comment type="catalytic activity">
    <reaction evidence="7">
        <text>CMP + ATP = CDP + ADP</text>
        <dbReference type="Rhea" id="RHEA:11600"/>
        <dbReference type="ChEBI" id="CHEBI:30616"/>
        <dbReference type="ChEBI" id="CHEBI:58069"/>
        <dbReference type="ChEBI" id="CHEBI:60377"/>
        <dbReference type="ChEBI" id="CHEBI:456216"/>
        <dbReference type="EC" id="2.7.4.25"/>
    </reaction>
</comment>
<dbReference type="GO" id="GO:0036431">
    <property type="term" value="F:dCMP kinase activity"/>
    <property type="evidence" value="ECO:0007669"/>
    <property type="project" value="InterPro"/>
</dbReference>
<name>X0ZHG0_9ZZZZ</name>
<keyword evidence="2" id="KW-0808">Transferase</keyword>
<evidence type="ECO:0000313" key="9">
    <source>
        <dbReference type="EMBL" id="GAG69020.1"/>
    </source>
</evidence>
<proteinExistence type="predicted"/>
<dbReference type="EC" id="2.7.4.25" evidence="1"/>
<dbReference type="GO" id="GO:0006139">
    <property type="term" value="P:nucleobase-containing compound metabolic process"/>
    <property type="evidence" value="ECO:0007669"/>
    <property type="project" value="InterPro"/>
</dbReference>
<keyword evidence="4" id="KW-0418">Kinase</keyword>
<feature type="domain" description="Cytidylate kinase" evidence="8">
    <location>
        <begin position="1"/>
        <end position="54"/>
    </location>
</feature>
<reference evidence="9" key="1">
    <citation type="journal article" date="2014" name="Front. Microbiol.">
        <title>High frequency of phylogenetically diverse reductive dehalogenase-homologous genes in deep subseafloor sedimentary metagenomes.</title>
        <authorList>
            <person name="Kawai M."/>
            <person name="Futagami T."/>
            <person name="Toyoda A."/>
            <person name="Takaki Y."/>
            <person name="Nishi S."/>
            <person name="Hori S."/>
            <person name="Arai W."/>
            <person name="Tsubouchi T."/>
            <person name="Morono Y."/>
            <person name="Uchiyama I."/>
            <person name="Ito T."/>
            <person name="Fujiyama A."/>
            <person name="Inagaki F."/>
            <person name="Takami H."/>
        </authorList>
    </citation>
    <scope>NUCLEOTIDE SEQUENCE</scope>
    <source>
        <strain evidence="9">Expedition CK06-06</strain>
    </source>
</reference>
<accession>X0ZHG0</accession>
<feature type="non-terminal residue" evidence="9">
    <location>
        <position position="56"/>
    </location>
</feature>
<dbReference type="InterPro" id="IPR027417">
    <property type="entry name" value="P-loop_NTPase"/>
</dbReference>
<protein>
    <recommendedName>
        <fullName evidence="1">(d)CMP kinase</fullName>
        <ecNumber evidence="1">2.7.4.25</ecNumber>
    </recommendedName>
</protein>
<comment type="caution">
    <text evidence="9">The sequence shown here is derived from an EMBL/GenBank/DDBJ whole genome shotgun (WGS) entry which is preliminary data.</text>
</comment>
<organism evidence="9">
    <name type="scientific">marine sediment metagenome</name>
    <dbReference type="NCBI Taxonomy" id="412755"/>
    <lineage>
        <taxon>unclassified sequences</taxon>
        <taxon>metagenomes</taxon>
        <taxon>ecological metagenomes</taxon>
    </lineage>
</organism>
<evidence type="ECO:0000256" key="4">
    <source>
        <dbReference type="ARBA" id="ARBA00022777"/>
    </source>
</evidence>
<dbReference type="Pfam" id="PF02224">
    <property type="entry name" value="Cytidylate_kin"/>
    <property type="match status" value="1"/>
</dbReference>
<gene>
    <name evidence="9" type="ORF">S01H4_01428</name>
</gene>
<evidence type="ECO:0000256" key="5">
    <source>
        <dbReference type="ARBA" id="ARBA00022840"/>
    </source>
</evidence>
<sequence length="56" mass="6413">MYRALAYLALKREVNLYDEKALTDLTIDSPIEIENDAEHNSIIKIDGEDVTNKIFS</sequence>
<keyword evidence="5" id="KW-0067">ATP-binding</keyword>
<evidence type="ECO:0000256" key="7">
    <source>
        <dbReference type="ARBA" id="ARBA00048478"/>
    </source>
</evidence>
<dbReference type="GO" id="GO:0005524">
    <property type="term" value="F:ATP binding"/>
    <property type="evidence" value="ECO:0007669"/>
    <property type="project" value="UniProtKB-KW"/>
</dbReference>
<dbReference type="Gene3D" id="3.40.50.300">
    <property type="entry name" value="P-loop containing nucleotide triphosphate hydrolases"/>
    <property type="match status" value="1"/>
</dbReference>
<comment type="catalytic activity">
    <reaction evidence="6">
        <text>dCMP + ATP = dCDP + ADP</text>
        <dbReference type="Rhea" id="RHEA:25094"/>
        <dbReference type="ChEBI" id="CHEBI:30616"/>
        <dbReference type="ChEBI" id="CHEBI:57566"/>
        <dbReference type="ChEBI" id="CHEBI:58593"/>
        <dbReference type="ChEBI" id="CHEBI:456216"/>
        <dbReference type="EC" id="2.7.4.25"/>
    </reaction>
</comment>
<dbReference type="InterPro" id="IPR011994">
    <property type="entry name" value="Cytidylate_kinase_dom"/>
</dbReference>
<dbReference type="EMBL" id="BART01000259">
    <property type="protein sequence ID" value="GAG69020.1"/>
    <property type="molecule type" value="Genomic_DNA"/>
</dbReference>
<evidence type="ECO:0000256" key="6">
    <source>
        <dbReference type="ARBA" id="ARBA00047615"/>
    </source>
</evidence>
<evidence type="ECO:0000259" key="8">
    <source>
        <dbReference type="Pfam" id="PF02224"/>
    </source>
</evidence>
<evidence type="ECO:0000256" key="3">
    <source>
        <dbReference type="ARBA" id="ARBA00022741"/>
    </source>
</evidence>